<evidence type="ECO:0000256" key="1">
    <source>
        <dbReference type="SAM" id="SignalP"/>
    </source>
</evidence>
<feature type="signal peptide" evidence="1">
    <location>
        <begin position="1"/>
        <end position="18"/>
    </location>
</feature>
<sequence length="88" mass="9730">MKFLFLVALFAAPLASYAVPIPQKRMVSPFVTQFSHRSIPHRLRSNAAGLVSRIPAPIDVEGVDSDDVFLARALEDTIFASAEDFVQR</sequence>
<keyword evidence="3" id="KW-1185">Reference proteome</keyword>
<organism evidence="2 3">
    <name type="scientific">Mycena belliarum</name>
    <dbReference type="NCBI Taxonomy" id="1033014"/>
    <lineage>
        <taxon>Eukaryota</taxon>
        <taxon>Fungi</taxon>
        <taxon>Dikarya</taxon>
        <taxon>Basidiomycota</taxon>
        <taxon>Agaricomycotina</taxon>
        <taxon>Agaricomycetes</taxon>
        <taxon>Agaricomycetidae</taxon>
        <taxon>Agaricales</taxon>
        <taxon>Marasmiineae</taxon>
        <taxon>Mycenaceae</taxon>
        <taxon>Mycena</taxon>
    </lineage>
</organism>
<reference evidence="2" key="1">
    <citation type="submission" date="2023-03" db="EMBL/GenBank/DDBJ databases">
        <title>Massive genome expansion in bonnet fungi (Mycena s.s.) driven by repeated elements and novel gene families across ecological guilds.</title>
        <authorList>
            <consortium name="Lawrence Berkeley National Laboratory"/>
            <person name="Harder C.B."/>
            <person name="Miyauchi S."/>
            <person name="Viragh M."/>
            <person name="Kuo A."/>
            <person name="Thoen E."/>
            <person name="Andreopoulos B."/>
            <person name="Lu D."/>
            <person name="Skrede I."/>
            <person name="Drula E."/>
            <person name="Henrissat B."/>
            <person name="Morin E."/>
            <person name="Kohler A."/>
            <person name="Barry K."/>
            <person name="LaButti K."/>
            <person name="Morin E."/>
            <person name="Salamov A."/>
            <person name="Lipzen A."/>
            <person name="Mereny Z."/>
            <person name="Hegedus B."/>
            <person name="Baldrian P."/>
            <person name="Stursova M."/>
            <person name="Weitz H."/>
            <person name="Taylor A."/>
            <person name="Grigoriev I.V."/>
            <person name="Nagy L.G."/>
            <person name="Martin F."/>
            <person name="Kauserud H."/>
        </authorList>
    </citation>
    <scope>NUCLEOTIDE SEQUENCE</scope>
    <source>
        <strain evidence="2">CBHHK173m</strain>
    </source>
</reference>
<dbReference type="EMBL" id="JARJCN010000024">
    <property type="protein sequence ID" value="KAJ7089255.1"/>
    <property type="molecule type" value="Genomic_DNA"/>
</dbReference>
<name>A0AAD6XPB9_9AGAR</name>
<accession>A0AAD6XPB9</accession>
<feature type="chain" id="PRO_5042161099" evidence="1">
    <location>
        <begin position="19"/>
        <end position="88"/>
    </location>
</feature>
<gene>
    <name evidence="2" type="ORF">B0H15DRAFT_949232</name>
</gene>
<evidence type="ECO:0000313" key="2">
    <source>
        <dbReference type="EMBL" id="KAJ7089255.1"/>
    </source>
</evidence>
<evidence type="ECO:0000313" key="3">
    <source>
        <dbReference type="Proteomes" id="UP001222325"/>
    </source>
</evidence>
<proteinExistence type="predicted"/>
<protein>
    <submittedName>
        <fullName evidence="2">Uncharacterized protein</fullName>
    </submittedName>
</protein>
<dbReference type="Proteomes" id="UP001222325">
    <property type="component" value="Unassembled WGS sequence"/>
</dbReference>
<keyword evidence="1" id="KW-0732">Signal</keyword>
<comment type="caution">
    <text evidence="2">The sequence shown here is derived from an EMBL/GenBank/DDBJ whole genome shotgun (WGS) entry which is preliminary data.</text>
</comment>
<dbReference type="AlphaFoldDB" id="A0AAD6XPB9"/>